<feature type="non-terminal residue" evidence="1">
    <location>
        <position position="1"/>
    </location>
</feature>
<sequence>VGRRREFERAQVPARDVGRGVAGAGSERVNAVGQGRTCRQAFQAQGQCFRAVNVGGVGFDGRQQNG</sequence>
<evidence type="ECO:0000313" key="1">
    <source>
        <dbReference type="EMBL" id="GFD57725.1"/>
    </source>
</evidence>
<organism evidence="1">
    <name type="scientific">Tanacetum cinerariifolium</name>
    <name type="common">Dalmatian daisy</name>
    <name type="synonym">Chrysanthemum cinerariifolium</name>
    <dbReference type="NCBI Taxonomy" id="118510"/>
    <lineage>
        <taxon>Eukaryota</taxon>
        <taxon>Viridiplantae</taxon>
        <taxon>Streptophyta</taxon>
        <taxon>Embryophyta</taxon>
        <taxon>Tracheophyta</taxon>
        <taxon>Spermatophyta</taxon>
        <taxon>Magnoliopsida</taxon>
        <taxon>eudicotyledons</taxon>
        <taxon>Gunneridae</taxon>
        <taxon>Pentapetalae</taxon>
        <taxon>asterids</taxon>
        <taxon>campanulids</taxon>
        <taxon>Asterales</taxon>
        <taxon>Asteraceae</taxon>
        <taxon>Asteroideae</taxon>
        <taxon>Anthemideae</taxon>
        <taxon>Anthemidinae</taxon>
        <taxon>Tanacetum</taxon>
    </lineage>
</organism>
<dbReference type="AlphaFoldDB" id="A0A699XCX2"/>
<feature type="non-terminal residue" evidence="1">
    <location>
        <position position="66"/>
    </location>
</feature>
<reference evidence="1" key="1">
    <citation type="journal article" date="2019" name="Sci. Rep.">
        <title>Draft genome of Tanacetum cinerariifolium, the natural source of mosquito coil.</title>
        <authorList>
            <person name="Yamashiro T."/>
            <person name="Shiraishi A."/>
            <person name="Satake H."/>
            <person name="Nakayama K."/>
        </authorList>
    </citation>
    <scope>NUCLEOTIDE SEQUENCE</scope>
</reference>
<accession>A0A699XCX2</accession>
<proteinExistence type="predicted"/>
<name>A0A699XCX2_TANCI</name>
<comment type="caution">
    <text evidence="1">The sequence shown here is derived from an EMBL/GenBank/DDBJ whole genome shotgun (WGS) entry which is preliminary data.</text>
</comment>
<dbReference type="EMBL" id="BKCJ011844306">
    <property type="protein sequence ID" value="GFD57725.1"/>
    <property type="molecule type" value="Genomic_DNA"/>
</dbReference>
<protein>
    <submittedName>
        <fullName evidence="1">Uncharacterized protein</fullName>
    </submittedName>
</protein>
<gene>
    <name evidence="1" type="ORF">Tci_929694</name>
</gene>